<dbReference type="Proteomes" id="UP000543419">
    <property type="component" value="Unassembled WGS sequence"/>
</dbReference>
<accession>A0A7Y0EZL3</accession>
<organism evidence="1 2">
    <name type="scientific">Bifidobacterium olomucense</name>
    <dbReference type="NCBI Taxonomy" id="2675324"/>
    <lineage>
        <taxon>Bacteria</taxon>
        <taxon>Bacillati</taxon>
        <taxon>Actinomycetota</taxon>
        <taxon>Actinomycetes</taxon>
        <taxon>Bifidobacteriales</taxon>
        <taxon>Bifidobacteriaceae</taxon>
        <taxon>Bifidobacterium</taxon>
    </lineage>
</organism>
<sequence>MCDVCFHELESSVAALLLTAARCCQLASVAAEIQRMVTVLLNQSDGFIPIAPVYGRAGK</sequence>
<evidence type="ECO:0000313" key="2">
    <source>
        <dbReference type="Proteomes" id="UP000543419"/>
    </source>
</evidence>
<evidence type="ECO:0000313" key="1">
    <source>
        <dbReference type="EMBL" id="NMM99309.1"/>
    </source>
</evidence>
<protein>
    <submittedName>
        <fullName evidence="1">Uncharacterized protein</fullName>
    </submittedName>
</protein>
<reference evidence="1 2" key="1">
    <citation type="submission" date="2020-02" db="EMBL/GenBank/DDBJ databases">
        <title>Characterization of phylogenetic diversity of novel bifidobacterial species isolated in Czech ZOOs.</title>
        <authorList>
            <person name="Lugli G.A."/>
            <person name="Vera N.B."/>
            <person name="Ventura M."/>
        </authorList>
    </citation>
    <scope>NUCLEOTIDE SEQUENCE [LARGE SCALE GENOMIC DNA]</scope>
    <source>
        <strain evidence="1 2">DSM 109959</strain>
    </source>
</reference>
<dbReference type="AlphaFoldDB" id="A0A7Y0EZL3"/>
<name>A0A7Y0EZL3_9BIFI</name>
<dbReference type="EMBL" id="JAAIIG010000019">
    <property type="protein sequence ID" value="NMM99309.1"/>
    <property type="molecule type" value="Genomic_DNA"/>
</dbReference>
<proteinExistence type="predicted"/>
<comment type="caution">
    <text evidence="1">The sequence shown here is derived from an EMBL/GenBank/DDBJ whole genome shotgun (WGS) entry which is preliminary data.</text>
</comment>
<gene>
    <name evidence="1" type="ORF">G1C97_2267</name>
</gene>
<keyword evidence="2" id="KW-1185">Reference proteome</keyword>